<dbReference type="OrthoDB" id="6199301at2"/>
<evidence type="ECO:0000256" key="1">
    <source>
        <dbReference type="SAM" id="MobiDB-lite"/>
    </source>
</evidence>
<sequence length="330" mass="37616">MMHAHSYRWIGLVLVLVLLAGCSRSEYRDRRSDYHQAQSAEHTLPEAFAQGDAMPIPVSERRGSGQPEQAPRPEPMRVLDERDGLVQQRVDEQGAWLLVMRSPGEVWTSLQAFADSQDVAVISASPRRGEITLADDQSSGLAAQRMTLRQGVRRGTSEVRLRSVSDQQQLPFSEYDRGRLMSLEAFLAASLAEEGSRVSLQAQSLHASQLVRLVDRDDRKVLVMQLDYDRAWAELVHLLEDEFTDEWQKVSDLNRSEGRIYVRYVPQQERPGGFWSRLFRRGPPASAHHYQLHLAEYNQELDLVLEVTPDVPAPLAVEQELLGWLERQLR</sequence>
<organism evidence="2 3">
    <name type="scientific">Marinospirillum alkaliphilum DSM 21637</name>
    <dbReference type="NCBI Taxonomy" id="1122209"/>
    <lineage>
        <taxon>Bacteria</taxon>
        <taxon>Pseudomonadati</taxon>
        <taxon>Pseudomonadota</taxon>
        <taxon>Gammaproteobacteria</taxon>
        <taxon>Oceanospirillales</taxon>
        <taxon>Oceanospirillaceae</taxon>
        <taxon>Marinospirillum</taxon>
    </lineage>
</organism>
<dbReference type="EMBL" id="FPJW01000003">
    <property type="protein sequence ID" value="SFX30743.1"/>
    <property type="molecule type" value="Genomic_DNA"/>
</dbReference>
<proteinExistence type="predicted"/>
<dbReference type="RefSeq" id="WP_072325436.1">
    <property type="nucleotide sequence ID" value="NZ_FPJW01000003.1"/>
</dbReference>
<accession>A0A1K1W0J1</accession>
<dbReference type="STRING" id="1122209.SAMN02745752_01193"/>
<gene>
    <name evidence="2" type="ORF">SAMN02745752_01193</name>
</gene>
<dbReference type="Gene3D" id="3.30.310.170">
    <property type="entry name" value="Outer membrane protein assembly factor BamC"/>
    <property type="match status" value="1"/>
</dbReference>
<evidence type="ECO:0000313" key="2">
    <source>
        <dbReference type="EMBL" id="SFX30743.1"/>
    </source>
</evidence>
<dbReference type="AlphaFoldDB" id="A0A1K1W0J1"/>
<reference evidence="2 3" key="1">
    <citation type="submission" date="2016-11" db="EMBL/GenBank/DDBJ databases">
        <authorList>
            <person name="Jaros S."/>
            <person name="Januszkiewicz K."/>
            <person name="Wedrychowicz H."/>
        </authorList>
    </citation>
    <scope>NUCLEOTIDE SEQUENCE [LARGE SCALE GENOMIC DNA]</scope>
    <source>
        <strain evidence="2 3">DSM 21637</strain>
    </source>
</reference>
<feature type="region of interest" description="Disordered" evidence="1">
    <location>
        <begin position="33"/>
        <end position="74"/>
    </location>
</feature>
<dbReference type="Proteomes" id="UP000182350">
    <property type="component" value="Unassembled WGS sequence"/>
</dbReference>
<keyword evidence="3" id="KW-1185">Reference proteome</keyword>
<keyword evidence="2" id="KW-0449">Lipoprotein</keyword>
<evidence type="ECO:0000313" key="3">
    <source>
        <dbReference type="Proteomes" id="UP000182350"/>
    </source>
</evidence>
<dbReference type="Pfam" id="PF06804">
    <property type="entry name" value="Lipoprotein_18"/>
    <property type="match status" value="1"/>
</dbReference>
<protein>
    <submittedName>
        <fullName evidence="2">Uncharacterized lipoprotein</fullName>
    </submittedName>
</protein>
<dbReference type="InterPro" id="IPR042268">
    <property type="entry name" value="BamC_C"/>
</dbReference>
<dbReference type="InterPro" id="IPR010653">
    <property type="entry name" value="NlpB/DapX"/>
</dbReference>
<name>A0A1K1W0J1_9GAMM</name>